<protein>
    <submittedName>
        <fullName evidence="2">Uncharacterized protein</fullName>
    </submittedName>
</protein>
<keyword evidence="1" id="KW-0812">Transmembrane</keyword>
<dbReference type="AlphaFoldDB" id="A0A3B0Z3G9"/>
<reference evidence="2" key="1">
    <citation type="submission" date="2018-06" db="EMBL/GenBank/DDBJ databases">
        <authorList>
            <person name="Zhirakovskaya E."/>
        </authorList>
    </citation>
    <scope>NUCLEOTIDE SEQUENCE</scope>
</reference>
<accession>A0A3B0Z3G9</accession>
<sequence length="84" mass="9161">MELIKILVFNNTRILGQYYLLAWYSAVLFSLVIVPGQAAASCEPWAGRALSVQGAVELNRAGETAWSAVKLQDVFCPGEDNICV</sequence>
<evidence type="ECO:0000256" key="1">
    <source>
        <dbReference type="SAM" id="Phobius"/>
    </source>
</evidence>
<evidence type="ECO:0000313" key="2">
    <source>
        <dbReference type="EMBL" id="VAW82052.1"/>
    </source>
</evidence>
<proteinExistence type="predicted"/>
<gene>
    <name evidence="2" type="ORF">MNBD_GAMMA13-925</name>
</gene>
<organism evidence="2">
    <name type="scientific">hydrothermal vent metagenome</name>
    <dbReference type="NCBI Taxonomy" id="652676"/>
    <lineage>
        <taxon>unclassified sequences</taxon>
        <taxon>metagenomes</taxon>
        <taxon>ecological metagenomes</taxon>
    </lineage>
</organism>
<dbReference type="EMBL" id="UOFK01000295">
    <property type="protein sequence ID" value="VAW82052.1"/>
    <property type="molecule type" value="Genomic_DNA"/>
</dbReference>
<keyword evidence="1" id="KW-1133">Transmembrane helix</keyword>
<keyword evidence="1" id="KW-0472">Membrane</keyword>
<feature type="transmembrane region" description="Helical" evidence="1">
    <location>
        <begin position="20"/>
        <end position="40"/>
    </location>
</feature>
<name>A0A3B0Z3G9_9ZZZZ</name>